<evidence type="ECO:0000256" key="1">
    <source>
        <dbReference type="SAM" id="MobiDB-lite"/>
    </source>
</evidence>
<feature type="region of interest" description="Disordered" evidence="1">
    <location>
        <begin position="67"/>
        <end position="88"/>
    </location>
</feature>
<feature type="compositionally biased region" description="Acidic residues" evidence="1">
    <location>
        <begin position="67"/>
        <end position="81"/>
    </location>
</feature>
<evidence type="ECO:0000313" key="2">
    <source>
        <dbReference type="EMBL" id="RVW77890.1"/>
    </source>
</evidence>
<comment type="caution">
    <text evidence="2">The sequence shown here is derived from an EMBL/GenBank/DDBJ whole genome shotgun (WGS) entry which is preliminary data.</text>
</comment>
<gene>
    <name evidence="2" type="ORF">CK203_054347</name>
</gene>
<dbReference type="EMBL" id="QGNW01000305">
    <property type="protein sequence ID" value="RVW77890.1"/>
    <property type="molecule type" value="Genomic_DNA"/>
</dbReference>
<dbReference type="Proteomes" id="UP000288805">
    <property type="component" value="Unassembled WGS sequence"/>
</dbReference>
<organism evidence="2 3">
    <name type="scientific">Vitis vinifera</name>
    <name type="common">Grape</name>
    <dbReference type="NCBI Taxonomy" id="29760"/>
    <lineage>
        <taxon>Eukaryota</taxon>
        <taxon>Viridiplantae</taxon>
        <taxon>Streptophyta</taxon>
        <taxon>Embryophyta</taxon>
        <taxon>Tracheophyta</taxon>
        <taxon>Spermatophyta</taxon>
        <taxon>Magnoliopsida</taxon>
        <taxon>eudicotyledons</taxon>
        <taxon>Gunneridae</taxon>
        <taxon>Pentapetalae</taxon>
        <taxon>rosids</taxon>
        <taxon>Vitales</taxon>
        <taxon>Vitaceae</taxon>
        <taxon>Viteae</taxon>
        <taxon>Vitis</taxon>
    </lineage>
</organism>
<proteinExistence type="predicted"/>
<reference evidence="2 3" key="1">
    <citation type="journal article" date="2018" name="PLoS Genet.">
        <title>Population sequencing reveals clonal diversity and ancestral inbreeding in the grapevine cultivar Chardonnay.</title>
        <authorList>
            <person name="Roach M.J."/>
            <person name="Johnson D.L."/>
            <person name="Bohlmann J."/>
            <person name="van Vuuren H.J."/>
            <person name="Jones S.J."/>
            <person name="Pretorius I.S."/>
            <person name="Schmidt S.A."/>
            <person name="Borneman A.R."/>
        </authorList>
    </citation>
    <scope>NUCLEOTIDE SEQUENCE [LARGE SCALE GENOMIC DNA]</scope>
    <source>
        <strain evidence="3">cv. Chardonnay</strain>
        <tissue evidence="2">Leaf</tissue>
    </source>
</reference>
<protein>
    <submittedName>
        <fullName evidence="2">Uncharacterized protein</fullName>
    </submittedName>
</protein>
<evidence type="ECO:0000313" key="3">
    <source>
        <dbReference type="Proteomes" id="UP000288805"/>
    </source>
</evidence>
<name>A0A438H012_VITVI</name>
<dbReference type="AlphaFoldDB" id="A0A438H012"/>
<sequence length="214" mass="24028">MLKLVNTFGMDEIELYIEQVPVQPRVRGQLLGNLTQLLLEQNDNVEEFEYGCGPSSVPIAMTYECRADEDEEECESQEGDDQSERAEDVQHDALHEAMESKQGRYVSVDREGYDMSNNPDPKDPIEFSPIQYHSAPSLEFENVENIGNVVSSDWTPWGNTNIGNSGGQFMVGQVFNSKVDLQHAAKLHSISAHQEYVVVSSTTKLLVLRCKKAE</sequence>
<accession>A0A438H012</accession>